<comment type="caution">
    <text evidence="1">The sequence shown here is derived from an EMBL/GenBank/DDBJ whole genome shotgun (WGS) entry which is preliminary data.</text>
</comment>
<dbReference type="RefSeq" id="WP_125247105.1">
    <property type="nucleotide sequence ID" value="NZ_RSEB01000002.1"/>
</dbReference>
<dbReference type="OrthoDB" id="3857336at2"/>
<dbReference type="AlphaFoldDB" id="A0A426V0Q3"/>
<organism evidence="1 2">
    <name type="scientific">Glycomyces terrestris</name>
    <dbReference type="NCBI Taxonomy" id="2493553"/>
    <lineage>
        <taxon>Bacteria</taxon>
        <taxon>Bacillati</taxon>
        <taxon>Actinomycetota</taxon>
        <taxon>Actinomycetes</taxon>
        <taxon>Glycomycetales</taxon>
        <taxon>Glycomycetaceae</taxon>
        <taxon>Glycomyces</taxon>
    </lineage>
</organism>
<name>A0A426V0Q3_9ACTN</name>
<gene>
    <name evidence="1" type="ORF">EIW28_07615</name>
</gene>
<evidence type="ECO:0000313" key="1">
    <source>
        <dbReference type="EMBL" id="RRS00426.1"/>
    </source>
</evidence>
<accession>A0A426V0Q3</accession>
<sequence>MAAYLTVMSRIGESGVTSRSSQWRDISVAVMTFGSGWAGSSVGEGRRVIARLPQVPGLALGPRLEGGALSRGLAEFAAAFMDHLGLAGVFERMDIAEDENAAARMRYPDASDRLYRSFMLLVPSRERMEYEPVY</sequence>
<keyword evidence="2" id="KW-1185">Reference proteome</keyword>
<dbReference type="EMBL" id="RSEB01000002">
    <property type="protein sequence ID" value="RRS00426.1"/>
    <property type="molecule type" value="Genomic_DNA"/>
</dbReference>
<protein>
    <submittedName>
        <fullName evidence="1">Uncharacterized protein</fullName>
    </submittedName>
</protein>
<dbReference type="Proteomes" id="UP000277256">
    <property type="component" value="Unassembled WGS sequence"/>
</dbReference>
<evidence type="ECO:0000313" key="2">
    <source>
        <dbReference type="Proteomes" id="UP000277256"/>
    </source>
</evidence>
<proteinExistence type="predicted"/>
<reference evidence="1 2" key="1">
    <citation type="submission" date="2018-12" db="EMBL/GenBank/DDBJ databases">
        <title>Glycomyces sp. YIM 121974 draft genome.</title>
        <authorList>
            <person name="Li Q."/>
        </authorList>
    </citation>
    <scope>NUCLEOTIDE SEQUENCE [LARGE SCALE GENOMIC DNA]</scope>
    <source>
        <strain evidence="1 2">YIM 121974</strain>
    </source>
</reference>